<dbReference type="RefSeq" id="XP_064855726.1">
    <property type="nucleotide sequence ID" value="XM_064999654.1"/>
</dbReference>
<keyword evidence="2" id="KW-1185">Reference proteome</keyword>
<organism evidence="1 2">
    <name type="scientific">Saccharomycopsis crataegensis</name>
    <dbReference type="NCBI Taxonomy" id="43959"/>
    <lineage>
        <taxon>Eukaryota</taxon>
        <taxon>Fungi</taxon>
        <taxon>Dikarya</taxon>
        <taxon>Ascomycota</taxon>
        <taxon>Saccharomycotina</taxon>
        <taxon>Saccharomycetes</taxon>
        <taxon>Saccharomycopsidaceae</taxon>
        <taxon>Saccharomycopsis</taxon>
    </lineage>
</organism>
<accession>A0AAV5QW36</accession>
<reference evidence="1 2" key="1">
    <citation type="journal article" date="2023" name="Elife">
        <title>Identification of key yeast species and microbe-microbe interactions impacting larval growth of Drosophila in the wild.</title>
        <authorList>
            <person name="Mure A."/>
            <person name="Sugiura Y."/>
            <person name="Maeda R."/>
            <person name="Honda K."/>
            <person name="Sakurai N."/>
            <person name="Takahashi Y."/>
            <person name="Watada M."/>
            <person name="Katoh T."/>
            <person name="Gotoh A."/>
            <person name="Gotoh Y."/>
            <person name="Taniguchi I."/>
            <person name="Nakamura K."/>
            <person name="Hayashi T."/>
            <person name="Katayama T."/>
            <person name="Uemura T."/>
            <person name="Hattori Y."/>
        </authorList>
    </citation>
    <scope>NUCLEOTIDE SEQUENCE [LARGE SCALE GENOMIC DNA]</scope>
    <source>
        <strain evidence="1 2">SC-9</strain>
    </source>
</reference>
<proteinExistence type="predicted"/>
<evidence type="ECO:0000313" key="1">
    <source>
        <dbReference type="EMBL" id="GMM38731.1"/>
    </source>
</evidence>
<protein>
    <submittedName>
        <fullName evidence="1">Uncharacterized protein</fullName>
    </submittedName>
</protein>
<gene>
    <name evidence="1" type="ORF">DASC09_060700</name>
</gene>
<name>A0AAV5QW36_9ASCO</name>
<comment type="caution">
    <text evidence="1">The sequence shown here is derived from an EMBL/GenBank/DDBJ whole genome shotgun (WGS) entry which is preliminary data.</text>
</comment>
<dbReference type="GeneID" id="90076719"/>
<dbReference type="AlphaFoldDB" id="A0AAV5QW36"/>
<dbReference type="Proteomes" id="UP001360560">
    <property type="component" value="Unassembled WGS sequence"/>
</dbReference>
<dbReference type="EMBL" id="BTFZ01000020">
    <property type="protein sequence ID" value="GMM38731.1"/>
    <property type="molecule type" value="Genomic_DNA"/>
</dbReference>
<sequence length="209" mass="24378">MIRHLSSRLPNVAVRYKRNLSPLYSPLYQFHINSYQNSSTPETIYEKLFNVLKHTQTRDLTFNFKQITNKFSPPFYTLLVQRCFSESIITKNLHKIFFSFPPAQVQISESAKVKKNHNNIQGTKNSILQLYRELNYEKNGEFFEKEETLMRDLNNVFSKSEPAVDELIVAIVSGKQYSELNKSTLEITCQNAFFSAEMNMSTSTHHTNM</sequence>
<evidence type="ECO:0000313" key="2">
    <source>
        <dbReference type="Proteomes" id="UP001360560"/>
    </source>
</evidence>